<dbReference type="InterPro" id="IPR021348">
    <property type="entry name" value="DUF2963"/>
</dbReference>
<keyword evidence="3" id="KW-1185">Reference proteome</keyword>
<evidence type="ECO:0000313" key="2">
    <source>
        <dbReference type="EMBL" id="PEH36111.1"/>
    </source>
</evidence>
<organism evidence="2 3">
    <name type="scientific">New Jersey aster yellows phytoplasma</name>
    <dbReference type="NCBI Taxonomy" id="270520"/>
    <lineage>
        <taxon>Bacteria</taxon>
        <taxon>Bacillati</taxon>
        <taxon>Mycoplasmatota</taxon>
        <taxon>Mollicutes</taxon>
        <taxon>Acholeplasmatales</taxon>
        <taxon>Acholeplasmataceae</taxon>
        <taxon>Candidatus Phytoplasma</taxon>
        <taxon>16SrI (Aster yellows group)</taxon>
    </lineage>
</organism>
<accession>A0ABX4JZY8</accession>
<dbReference type="Pfam" id="PF11178">
    <property type="entry name" value="DUF2963"/>
    <property type="match status" value="2"/>
</dbReference>
<comment type="caution">
    <text evidence="2">The sequence shown here is derived from an EMBL/GenBank/DDBJ whole genome shotgun (WGS) entry which is preliminary data.</text>
</comment>
<proteinExistence type="predicted"/>
<name>A0ABX4JZY8_9MOLU</name>
<evidence type="ECO:0000259" key="1">
    <source>
        <dbReference type="Pfam" id="PF11178"/>
    </source>
</evidence>
<sequence>MTKIAQNIYNIQYYEPQTKNYFKIEYFEVDGKTISSTAEYNPQKNNNLLKQTFYFSDGKIRAIYIFDPITQNLIKTTFYQPDGRTIHYINEFNAITRKELSKLIIN</sequence>
<evidence type="ECO:0000313" key="3">
    <source>
        <dbReference type="Proteomes" id="UP000220509"/>
    </source>
</evidence>
<gene>
    <name evidence="2" type="ORF">BBA70_03170</name>
</gene>
<dbReference type="Proteomes" id="UP000220509">
    <property type="component" value="Unassembled WGS sequence"/>
</dbReference>
<feature type="domain" description="DUF2963" evidence="1">
    <location>
        <begin position="7"/>
        <end position="47"/>
    </location>
</feature>
<dbReference type="EMBL" id="MAPF01000066">
    <property type="protein sequence ID" value="PEH36111.1"/>
    <property type="molecule type" value="Genomic_DNA"/>
</dbReference>
<reference evidence="2" key="1">
    <citation type="submission" date="2017-05" db="EMBL/GenBank/DDBJ databases">
        <title>Genome sequence of Ca. P. asteris strain NJAY.</title>
        <authorList>
            <person name="Lee I.-M."/>
            <person name="Gundersen-Rindal D."/>
            <person name="Sparks M."/>
        </authorList>
    </citation>
    <scope>NUCLEOTIDE SEQUENCE [LARGE SCALE GENOMIC DNA]</scope>
    <source>
        <strain evidence="2">NJAY</strain>
    </source>
</reference>
<feature type="domain" description="DUF2963" evidence="1">
    <location>
        <begin position="54"/>
        <end position="101"/>
    </location>
</feature>
<protein>
    <recommendedName>
        <fullName evidence="1">DUF2963 domain-containing protein</fullName>
    </recommendedName>
</protein>